<feature type="region of interest" description="Disordered" evidence="1">
    <location>
        <begin position="142"/>
        <end position="170"/>
    </location>
</feature>
<feature type="compositionally biased region" description="Polar residues" evidence="1">
    <location>
        <begin position="150"/>
        <end position="170"/>
    </location>
</feature>
<feature type="compositionally biased region" description="Basic and acidic residues" evidence="1">
    <location>
        <begin position="10"/>
        <end position="25"/>
    </location>
</feature>
<feature type="region of interest" description="Disordered" evidence="1">
    <location>
        <begin position="182"/>
        <end position="205"/>
    </location>
</feature>
<organism evidence="2 3">
    <name type="scientific">Coniochaeta hoffmannii</name>
    <dbReference type="NCBI Taxonomy" id="91930"/>
    <lineage>
        <taxon>Eukaryota</taxon>
        <taxon>Fungi</taxon>
        <taxon>Dikarya</taxon>
        <taxon>Ascomycota</taxon>
        <taxon>Pezizomycotina</taxon>
        <taxon>Sordariomycetes</taxon>
        <taxon>Sordariomycetidae</taxon>
        <taxon>Coniochaetales</taxon>
        <taxon>Coniochaetaceae</taxon>
        <taxon>Coniochaeta</taxon>
    </lineage>
</organism>
<feature type="compositionally biased region" description="Basic and acidic residues" evidence="1">
    <location>
        <begin position="764"/>
        <end position="795"/>
    </location>
</feature>
<feature type="region of interest" description="Disordered" evidence="1">
    <location>
        <begin position="736"/>
        <end position="808"/>
    </location>
</feature>
<feature type="region of interest" description="Disordered" evidence="1">
    <location>
        <begin position="1"/>
        <end position="123"/>
    </location>
</feature>
<reference evidence="2" key="1">
    <citation type="submission" date="2022-07" db="EMBL/GenBank/DDBJ databases">
        <title>Fungi with potential for degradation of polypropylene.</title>
        <authorList>
            <person name="Gostincar C."/>
        </authorList>
    </citation>
    <scope>NUCLEOTIDE SEQUENCE</scope>
    <source>
        <strain evidence="2">EXF-13287</strain>
    </source>
</reference>
<dbReference type="Proteomes" id="UP001174691">
    <property type="component" value="Unassembled WGS sequence"/>
</dbReference>
<sequence>MLSPGGIDPALRREYNVNDAREQATSKKATASAHTERSASGTLDGQQVAPAPELTTSSPEAESPVISPQEPKNVNVAPHITRISNQGDTKRLPWNPCPSQTSLVAPGQQPSSSSANDRSNSDVRIQPPLYSLAEFLNDPRNLPLHLVDQPPSSNSESGTGRPSLRKQPSQLSLRRILAEGPPAEAVQEGNSNETLPSGLRQSVSQRVTQRVLSLVSPRKQKDIGSCINPTTTEATAEEMREQKTDDEQQAQSHHEAKPSISFGLDGSYLFHPPPSHPTLALYAEKPLPPLPTSSSEPHAGVRNQNTIIRPSYEIIAPYLPRARTSSTETIKTGQSSAAIGAMSSAADDIARTQRIPLVRPAWDRRVDITWDRDNDLSWGAARELSAFRVSLHQFHREAKHIPSANDLGNQLFRLPDRVRYMIAKYLAPDRATMMPIKLNNGMRLYEPVWPATYFDNLADVLRSVRPYTSVCWAMRADIFVTILNTRAFHVVMSPYSGPLLDPLAHHWFGRYAGYIQHLTIELDFTKLGFGADPAAAELKPLVTKIKPRMEEYATAQRRRDIQQDVLLRTAVFFGKAETKTATRDGGRGGLSTVHSLTVAARRYFGERPAEAGRVPQKDSPDDYLAVLGPAKSLCGKVDHLRVVGLDADSAHRLLALVWEGMTAESVRQAVAGRFGAVCATCPSDFYPTLPGQASFFDDGTGKDSGRGSFVRHPFAFEDSRVGFYMDEDMVEAARKGDAHSSMSSSVLGDPASKKVKGLPGLASGRDKAKGKEKAVQEMERAPEWPERTMDTEHVSRGSSTETAPFPTLPDEDVQLALSAAYQAGEAVRDSMARCPSPARQQGEARAARMPATRSSSTSSRLMERVTGRLQKKLSQLNLKDKDKPSKD</sequence>
<keyword evidence="3" id="KW-1185">Reference proteome</keyword>
<feature type="compositionally biased region" description="Basic and acidic residues" evidence="1">
    <location>
        <begin position="237"/>
        <end position="257"/>
    </location>
</feature>
<dbReference type="AlphaFoldDB" id="A0AA38VNM8"/>
<evidence type="ECO:0000313" key="3">
    <source>
        <dbReference type="Proteomes" id="UP001174691"/>
    </source>
</evidence>
<accession>A0AA38VNM8</accession>
<feature type="region of interest" description="Disordered" evidence="1">
    <location>
        <begin position="222"/>
        <end position="259"/>
    </location>
</feature>
<protein>
    <submittedName>
        <fullName evidence="2">Uncharacterized protein</fullName>
    </submittedName>
</protein>
<evidence type="ECO:0000256" key="1">
    <source>
        <dbReference type="SAM" id="MobiDB-lite"/>
    </source>
</evidence>
<evidence type="ECO:0000313" key="2">
    <source>
        <dbReference type="EMBL" id="KAJ9137645.1"/>
    </source>
</evidence>
<feature type="compositionally biased region" description="Basic and acidic residues" evidence="1">
    <location>
        <begin position="878"/>
        <end position="887"/>
    </location>
</feature>
<feature type="compositionally biased region" description="Polar residues" evidence="1">
    <location>
        <begin position="188"/>
        <end position="205"/>
    </location>
</feature>
<feature type="region of interest" description="Disordered" evidence="1">
    <location>
        <begin position="828"/>
        <end position="887"/>
    </location>
</feature>
<gene>
    <name evidence="2" type="ORF">NKR19_g8139</name>
</gene>
<comment type="caution">
    <text evidence="2">The sequence shown here is derived from an EMBL/GenBank/DDBJ whole genome shotgun (WGS) entry which is preliminary data.</text>
</comment>
<proteinExistence type="predicted"/>
<name>A0AA38VNM8_9PEZI</name>
<dbReference type="EMBL" id="JANBVN010000156">
    <property type="protein sequence ID" value="KAJ9137645.1"/>
    <property type="molecule type" value="Genomic_DNA"/>
</dbReference>